<keyword evidence="3" id="KW-1185">Reference proteome</keyword>
<organism evidence="2 3">
    <name type="scientific">Vigna unguiculata</name>
    <name type="common">Cowpea</name>
    <dbReference type="NCBI Taxonomy" id="3917"/>
    <lineage>
        <taxon>Eukaryota</taxon>
        <taxon>Viridiplantae</taxon>
        <taxon>Streptophyta</taxon>
        <taxon>Embryophyta</taxon>
        <taxon>Tracheophyta</taxon>
        <taxon>Spermatophyta</taxon>
        <taxon>Magnoliopsida</taxon>
        <taxon>eudicotyledons</taxon>
        <taxon>Gunneridae</taxon>
        <taxon>Pentapetalae</taxon>
        <taxon>rosids</taxon>
        <taxon>fabids</taxon>
        <taxon>Fabales</taxon>
        <taxon>Fabaceae</taxon>
        <taxon>Papilionoideae</taxon>
        <taxon>50 kb inversion clade</taxon>
        <taxon>NPAAA clade</taxon>
        <taxon>indigoferoid/millettioid clade</taxon>
        <taxon>Phaseoleae</taxon>
        <taxon>Vigna</taxon>
    </lineage>
</organism>
<gene>
    <name evidence="2" type="ORF">DEO72_LG10g2595</name>
</gene>
<protein>
    <submittedName>
        <fullName evidence="2">Uncharacterized protein</fullName>
    </submittedName>
</protein>
<evidence type="ECO:0000256" key="1">
    <source>
        <dbReference type="SAM" id="MobiDB-lite"/>
    </source>
</evidence>
<feature type="compositionally biased region" description="Acidic residues" evidence="1">
    <location>
        <begin position="64"/>
        <end position="74"/>
    </location>
</feature>
<feature type="region of interest" description="Disordered" evidence="1">
    <location>
        <begin position="54"/>
        <end position="74"/>
    </location>
</feature>
<accession>A0A4D6NEN2</accession>
<dbReference type="Proteomes" id="UP000501690">
    <property type="component" value="Linkage Group LG10"/>
</dbReference>
<evidence type="ECO:0000313" key="3">
    <source>
        <dbReference type="Proteomes" id="UP000501690"/>
    </source>
</evidence>
<name>A0A4D6NEN2_VIGUN</name>
<sequence>MEHVESLMEHEANLVSSVGSPDSLIKLVAQVECPYHLGEQVNISESLTRNLGSLDSSTLSMDSPDLEQEEQLHA</sequence>
<reference evidence="2 3" key="1">
    <citation type="submission" date="2019-04" db="EMBL/GenBank/DDBJ databases">
        <title>An improved genome assembly and genetic linkage map for asparagus bean, Vigna unguiculata ssp. sesquipedialis.</title>
        <authorList>
            <person name="Xia Q."/>
            <person name="Zhang R."/>
            <person name="Dong Y."/>
        </authorList>
    </citation>
    <scope>NUCLEOTIDE SEQUENCE [LARGE SCALE GENOMIC DNA]</scope>
    <source>
        <tissue evidence="2">Leaf</tissue>
    </source>
</reference>
<dbReference type="AlphaFoldDB" id="A0A4D6NEN2"/>
<dbReference type="EMBL" id="CP039354">
    <property type="protein sequence ID" value="QCE11362.1"/>
    <property type="molecule type" value="Genomic_DNA"/>
</dbReference>
<evidence type="ECO:0000313" key="2">
    <source>
        <dbReference type="EMBL" id="QCE11362.1"/>
    </source>
</evidence>
<proteinExistence type="predicted"/>